<gene>
    <name evidence="2" type="ORF">PENTCL1PPCAC_29589</name>
</gene>
<evidence type="ECO:0000313" key="2">
    <source>
        <dbReference type="EMBL" id="GMT07415.1"/>
    </source>
</evidence>
<name>A0AAV5UK22_9BILA</name>
<comment type="caution">
    <text evidence="2">The sequence shown here is derived from an EMBL/GenBank/DDBJ whole genome shotgun (WGS) entry which is preliminary data.</text>
</comment>
<dbReference type="AlphaFoldDB" id="A0AAV5UK22"/>
<organism evidence="2 3">
    <name type="scientific">Pristionchus entomophagus</name>
    <dbReference type="NCBI Taxonomy" id="358040"/>
    <lineage>
        <taxon>Eukaryota</taxon>
        <taxon>Metazoa</taxon>
        <taxon>Ecdysozoa</taxon>
        <taxon>Nematoda</taxon>
        <taxon>Chromadorea</taxon>
        <taxon>Rhabditida</taxon>
        <taxon>Rhabditina</taxon>
        <taxon>Diplogasteromorpha</taxon>
        <taxon>Diplogasteroidea</taxon>
        <taxon>Neodiplogasteridae</taxon>
        <taxon>Pristionchus</taxon>
    </lineage>
</organism>
<accession>A0AAV5UK22</accession>
<dbReference type="Proteomes" id="UP001432027">
    <property type="component" value="Unassembled WGS sequence"/>
</dbReference>
<evidence type="ECO:0008006" key="4">
    <source>
        <dbReference type="Google" id="ProtNLM"/>
    </source>
</evidence>
<keyword evidence="3" id="KW-1185">Reference proteome</keyword>
<evidence type="ECO:0000256" key="1">
    <source>
        <dbReference type="SAM" id="MobiDB-lite"/>
    </source>
</evidence>
<proteinExistence type="predicted"/>
<protein>
    <recommendedName>
        <fullName evidence="4">G protein-coupled receptor</fullName>
    </recommendedName>
</protein>
<feature type="region of interest" description="Disordered" evidence="1">
    <location>
        <begin position="152"/>
        <end position="178"/>
    </location>
</feature>
<sequence>MCVAARRHPTHMRRSIYPPGHGFRNRARSLPLRWLPLLHTRPRRKGRASCQGLSLHCRSLLLHALSHDSRLEIRPIAAISVPCNLAALPRRYFDLPAGGSRARHALLASAHPLRVRLRALHFLLVCHPPRVVVGVRDGGRGLLRALLLPTAAQQQQPRRRRHPVQGRLEARRLTHRDR</sequence>
<reference evidence="2" key="1">
    <citation type="submission" date="2023-10" db="EMBL/GenBank/DDBJ databases">
        <title>Genome assembly of Pristionchus species.</title>
        <authorList>
            <person name="Yoshida K."/>
            <person name="Sommer R.J."/>
        </authorList>
    </citation>
    <scope>NUCLEOTIDE SEQUENCE</scope>
    <source>
        <strain evidence="2">RS0144</strain>
    </source>
</reference>
<evidence type="ECO:0000313" key="3">
    <source>
        <dbReference type="Proteomes" id="UP001432027"/>
    </source>
</evidence>
<dbReference type="EMBL" id="BTSX01000006">
    <property type="protein sequence ID" value="GMT07415.1"/>
    <property type="molecule type" value="Genomic_DNA"/>
</dbReference>